<proteinExistence type="predicted"/>
<dbReference type="AlphaFoldDB" id="Q0ZD02"/>
<keyword evidence="1" id="KW-0472">Membrane</keyword>
<keyword evidence="1" id="KW-0812">Transmembrane</keyword>
<accession>Q0ZD02</accession>
<evidence type="ECO:0000256" key="1">
    <source>
        <dbReference type="SAM" id="Phobius"/>
    </source>
</evidence>
<organism evidence="2">
    <name type="scientific">Campodea lubbockii</name>
    <dbReference type="NCBI Taxonomy" id="383858"/>
    <lineage>
        <taxon>Eukaryota</taxon>
        <taxon>Metazoa</taxon>
        <taxon>Ecdysozoa</taxon>
        <taxon>Arthropoda</taxon>
        <taxon>Hexapoda</taxon>
        <taxon>Diplura</taxon>
        <taxon>Rhabdura</taxon>
        <taxon>Campodeoidea</taxon>
        <taxon>Campodeidae</taxon>
        <taxon>Campodea</taxon>
    </lineage>
</organism>
<dbReference type="RefSeq" id="YP_665528.1">
    <property type="nucleotide sequence ID" value="NC_008234.1"/>
</dbReference>
<feature type="transmembrane region" description="Helical" evidence="1">
    <location>
        <begin position="12"/>
        <end position="31"/>
    </location>
</feature>
<reference evidence="2" key="1">
    <citation type="journal article" date="2006" name="Gene">
        <title>The mitochondrial genomes of Campodea fragilis and Campodea lubbocki (Hexapoda: Diplura): High genetic divergence in a morphologically uniform taxon.</title>
        <authorList>
            <person name="Podsiadlowski L."/>
            <person name="Carapelli A."/>
            <person name="Nardi F."/>
            <person name="Dallai R."/>
            <person name="Koch M."/>
            <person name="Boore J.L."/>
            <person name="Frati F."/>
        </authorList>
    </citation>
    <scope>NUCLEOTIDE SEQUENCE</scope>
</reference>
<gene>
    <name evidence="2" type="primary">ATP8</name>
</gene>
<evidence type="ECO:0000313" key="2">
    <source>
        <dbReference type="EMBL" id="ABF49578.1"/>
    </source>
</evidence>
<dbReference type="CTD" id="4509"/>
<keyword evidence="2" id="KW-0496">Mitochondrion</keyword>
<sequence>MPQMMPLNWLYLLIITSVSWMFMMMLIFFLFKIPSRQSSKSMDFKTFNWMW</sequence>
<dbReference type="GeneID" id="4177883"/>
<dbReference type="EMBL" id="DQ529237">
    <property type="protein sequence ID" value="ABF49578.1"/>
    <property type="molecule type" value="Genomic_DNA"/>
</dbReference>
<protein>
    <submittedName>
        <fullName evidence="2">ATP synthase F0 subunit 8</fullName>
    </submittedName>
</protein>
<geneLocation type="mitochondrion" evidence="2"/>
<keyword evidence="1" id="KW-1133">Transmembrane helix</keyword>
<name>Q0ZD02_9HEXA</name>